<comment type="caution">
    <text evidence="1">The sequence shown here is derived from an EMBL/GenBank/DDBJ whole genome shotgun (WGS) entry which is preliminary data.</text>
</comment>
<gene>
    <name evidence="1" type="ORF">SCWH03_49680</name>
</gene>
<dbReference type="Proteomes" id="UP000484988">
    <property type="component" value="Unassembled WGS sequence"/>
</dbReference>
<name>A0A6A0B0H8_9ACTN</name>
<organism evidence="1 2">
    <name type="scientific">Streptomyces pacificus</name>
    <dbReference type="NCBI Taxonomy" id="2705029"/>
    <lineage>
        <taxon>Bacteria</taxon>
        <taxon>Bacillati</taxon>
        <taxon>Actinomycetota</taxon>
        <taxon>Actinomycetes</taxon>
        <taxon>Kitasatosporales</taxon>
        <taxon>Streptomycetaceae</taxon>
        <taxon>Streptomyces</taxon>
    </lineage>
</organism>
<evidence type="ECO:0000313" key="2">
    <source>
        <dbReference type="Proteomes" id="UP000484988"/>
    </source>
</evidence>
<reference evidence="1 2" key="1">
    <citation type="submission" date="2020-02" db="EMBL/GenBank/DDBJ databases">
        <title>Whole Genome Shotgun Sequence of Streptomyces sp. strain CWH03.</title>
        <authorList>
            <person name="Dohra H."/>
            <person name="Kodani S."/>
            <person name="Yamamura H."/>
        </authorList>
    </citation>
    <scope>NUCLEOTIDE SEQUENCE [LARGE SCALE GENOMIC DNA]</scope>
    <source>
        <strain evidence="1 2">CWH03</strain>
    </source>
</reference>
<protein>
    <submittedName>
        <fullName evidence="1">Uncharacterized protein</fullName>
    </submittedName>
</protein>
<evidence type="ECO:0000313" key="1">
    <source>
        <dbReference type="EMBL" id="GFH38720.1"/>
    </source>
</evidence>
<dbReference type="EMBL" id="BLLG01000019">
    <property type="protein sequence ID" value="GFH38720.1"/>
    <property type="molecule type" value="Genomic_DNA"/>
</dbReference>
<sequence length="82" mass="8653">MPVRGEAHIALEAVGPVLYRSHIGGQGVLGGVFRRASVGHDLDPVLSHRVMVPSPVSGCPAPVRHVRDKGERSEAQVLLTVA</sequence>
<accession>A0A6A0B0H8</accession>
<dbReference type="AlphaFoldDB" id="A0A6A0B0H8"/>
<proteinExistence type="predicted"/>
<keyword evidence="2" id="KW-1185">Reference proteome</keyword>